<dbReference type="RefSeq" id="WP_368376093.1">
    <property type="nucleotide sequence ID" value="NZ_JBFRYB010000001.1"/>
</dbReference>
<feature type="chain" id="PRO_5046397027" evidence="3">
    <location>
        <begin position="22"/>
        <end position="224"/>
    </location>
</feature>
<evidence type="ECO:0000313" key="6">
    <source>
        <dbReference type="Proteomes" id="UP001557484"/>
    </source>
</evidence>
<keyword evidence="2" id="KW-0812">Transmembrane</keyword>
<keyword evidence="6" id="KW-1185">Reference proteome</keyword>
<keyword evidence="2" id="KW-0813">Transport</keyword>
<name>A0ABV3TWJ9_9GAMM</name>
<sequence>MKTLSILTLATISLLPTLAEADHQQRRSHSSYRSEPAMYIFGGVSTSSFNFDRSDFRYSFGDGSLSDVTVDTESGGARFGFGFDFTPELSLELGYASLGTLAGSGISDGSQFLNNGFSAGRVDMDSNADGVFLGVNVHTPINEPVGLFARFGIYGWELDGTLEDNSRSGQFTVEGSDPYAGIGLRLSVARNVSVVLAYDYYVLDDDESINISADTLSVDMVFRF</sequence>
<keyword evidence="2" id="KW-0626">Porin</keyword>
<comment type="similarity">
    <text evidence="1">Belongs to the outer membrane OOP (TC 1.B.6) superfamily. OmpA family.</text>
</comment>
<dbReference type="Proteomes" id="UP001557484">
    <property type="component" value="Unassembled WGS sequence"/>
</dbReference>
<organism evidence="5 6">
    <name type="scientific">Zhongshania arctica</name>
    <dbReference type="NCBI Taxonomy" id="3238302"/>
    <lineage>
        <taxon>Bacteria</taxon>
        <taxon>Pseudomonadati</taxon>
        <taxon>Pseudomonadota</taxon>
        <taxon>Gammaproteobacteria</taxon>
        <taxon>Cellvibrionales</taxon>
        <taxon>Spongiibacteraceae</taxon>
        <taxon>Zhongshania</taxon>
    </lineage>
</organism>
<evidence type="ECO:0000256" key="2">
    <source>
        <dbReference type="ARBA" id="ARBA00023114"/>
    </source>
</evidence>
<dbReference type="EMBL" id="JBFRYB010000001">
    <property type="protein sequence ID" value="MEX1666006.1"/>
    <property type="molecule type" value="Genomic_DNA"/>
</dbReference>
<feature type="signal peptide" evidence="3">
    <location>
        <begin position="1"/>
        <end position="21"/>
    </location>
</feature>
<evidence type="ECO:0000259" key="4">
    <source>
        <dbReference type="Pfam" id="PF01389"/>
    </source>
</evidence>
<keyword evidence="3" id="KW-0732">Signal</keyword>
<dbReference type="InterPro" id="IPR000498">
    <property type="entry name" value="OmpA-like_TM_dom"/>
</dbReference>
<evidence type="ECO:0000256" key="1">
    <source>
        <dbReference type="ARBA" id="ARBA00005710"/>
    </source>
</evidence>
<dbReference type="SUPFAM" id="SSF56925">
    <property type="entry name" value="OMPA-like"/>
    <property type="match status" value="1"/>
</dbReference>
<reference evidence="5 6" key="1">
    <citation type="journal article" date="2011" name="Int. J. Syst. Evol. Microbiol.">
        <title>Zhongshania antarctica gen. nov., sp. nov. and Zhongshania guokunii sp. nov., gammaproteobacteria respectively isolated from coastal attached (fast) ice and surface seawater of the Antarctic.</title>
        <authorList>
            <person name="Li H.J."/>
            <person name="Zhang X.Y."/>
            <person name="Chen C.X."/>
            <person name="Zhang Y.J."/>
            <person name="Gao Z.M."/>
            <person name="Yu Y."/>
            <person name="Chen X.L."/>
            <person name="Chen B."/>
            <person name="Zhang Y.Z."/>
        </authorList>
    </citation>
    <scope>NUCLEOTIDE SEQUENCE [LARGE SCALE GENOMIC DNA]</scope>
    <source>
        <strain evidence="5 6">R06B22</strain>
    </source>
</reference>
<dbReference type="InterPro" id="IPR011250">
    <property type="entry name" value="OMP/PagP_B-barrel"/>
</dbReference>
<dbReference type="Pfam" id="PF01389">
    <property type="entry name" value="OmpA_membrane"/>
    <property type="match status" value="1"/>
</dbReference>
<dbReference type="Gene3D" id="2.40.160.20">
    <property type="match status" value="1"/>
</dbReference>
<gene>
    <name evidence="5" type="ORF">AB4875_10950</name>
</gene>
<evidence type="ECO:0000313" key="5">
    <source>
        <dbReference type="EMBL" id="MEX1666006.1"/>
    </source>
</evidence>
<comment type="caution">
    <text evidence="5">The sequence shown here is derived from an EMBL/GenBank/DDBJ whole genome shotgun (WGS) entry which is preliminary data.</text>
</comment>
<proteinExistence type="inferred from homology"/>
<evidence type="ECO:0000256" key="3">
    <source>
        <dbReference type="SAM" id="SignalP"/>
    </source>
</evidence>
<feature type="domain" description="Outer membrane protein OmpA-like transmembrane" evidence="4">
    <location>
        <begin position="70"/>
        <end position="224"/>
    </location>
</feature>
<protein>
    <submittedName>
        <fullName evidence="5">Outer membrane beta-barrel protein</fullName>
    </submittedName>
</protein>
<keyword evidence="2" id="KW-0406">Ion transport</keyword>
<accession>A0ABV3TWJ9</accession>